<evidence type="ECO:0000259" key="2">
    <source>
        <dbReference type="Pfam" id="PF04389"/>
    </source>
</evidence>
<reference evidence="3 4" key="1">
    <citation type="submission" date="2023-03" db="EMBL/GenBank/DDBJ databases">
        <title>Thalassotalea loyana LMG 22536T draft genome sequence.</title>
        <authorList>
            <person name="Sawabe T."/>
        </authorList>
    </citation>
    <scope>NUCLEOTIDE SEQUENCE [LARGE SCALE GENOMIC DNA]</scope>
    <source>
        <strain evidence="3 4">LMG 22536</strain>
    </source>
</reference>
<dbReference type="Pfam" id="PF04389">
    <property type="entry name" value="Peptidase_M28"/>
    <property type="match status" value="1"/>
</dbReference>
<dbReference type="Proteomes" id="UP001157134">
    <property type="component" value="Unassembled WGS sequence"/>
</dbReference>
<evidence type="ECO:0000313" key="3">
    <source>
        <dbReference type="EMBL" id="GLX85520.1"/>
    </source>
</evidence>
<sequence>MLRLIFLVVSVCYVTACTQFAVVKPVNSAAADTVISQQLIDDEDLLRDFKAISSVEFAGRKYNTAGNRKAQNYIIAQLQESKISPFNGQFKHPFDHARGLSDYQGTNIIGYKPGTSNKFIVITAHFDHLGKKSGKTYLGADDNASGTAGVIHIAKAFSQIQTTHHLIYLFTDAEEENLIGASAFAKENPEIMERTVLNVNLDMIAGDRFTKRLYYLPYQVDLLTESNWQGQLAFYAKKNNLEIRKGPRAYQIIKGQKRKTNWRNASDHGIFYRHKIPFLYFGVGTHKNYHTPDDTFENTNHAFYLAAVKTIFDQLHNFEQQIE</sequence>
<feature type="chain" id="PRO_5045593878" evidence="1">
    <location>
        <begin position="22"/>
        <end position="323"/>
    </location>
</feature>
<dbReference type="Gene3D" id="3.40.630.10">
    <property type="entry name" value="Zn peptidases"/>
    <property type="match status" value="1"/>
</dbReference>
<keyword evidence="3" id="KW-0031">Aminopeptidase</keyword>
<dbReference type="EMBL" id="BSSV01000003">
    <property type="protein sequence ID" value="GLX85520.1"/>
    <property type="molecule type" value="Genomic_DNA"/>
</dbReference>
<keyword evidence="4" id="KW-1185">Reference proteome</keyword>
<feature type="signal peptide" evidence="1">
    <location>
        <begin position="1"/>
        <end position="21"/>
    </location>
</feature>
<dbReference type="PANTHER" id="PTHR12147">
    <property type="entry name" value="METALLOPEPTIDASE M28 FAMILY MEMBER"/>
    <property type="match status" value="1"/>
</dbReference>
<dbReference type="RefSeq" id="WP_284297704.1">
    <property type="nucleotide sequence ID" value="NZ_BSSV01000003.1"/>
</dbReference>
<keyword evidence="3" id="KW-0645">Protease</keyword>
<protein>
    <submittedName>
        <fullName evidence="3">Aminopeptidase</fullName>
    </submittedName>
</protein>
<gene>
    <name evidence="3" type="ORF">tloyanaT_17720</name>
</gene>
<dbReference type="PANTHER" id="PTHR12147:SF26">
    <property type="entry name" value="PEPTIDASE M28 DOMAIN-CONTAINING PROTEIN"/>
    <property type="match status" value="1"/>
</dbReference>
<dbReference type="InterPro" id="IPR045175">
    <property type="entry name" value="M28_fam"/>
</dbReference>
<feature type="domain" description="Peptidase M28" evidence="2">
    <location>
        <begin position="107"/>
        <end position="307"/>
    </location>
</feature>
<keyword evidence="3" id="KW-0378">Hydrolase</keyword>
<accession>A0ABQ6HDD2</accession>
<dbReference type="InterPro" id="IPR007484">
    <property type="entry name" value="Peptidase_M28"/>
</dbReference>
<name>A0ABQ6HDD2_9GAMM</name>
<organism evidence="3 4">
    <name type="scientific">Thalassotalea loyana</name>
    <dbReference type="NCBI Taxonomy" id="280483"/>
    <lineage>
        <taxon>Bacteria</taxon>
        <taxon>Pseudomonadati</taxon>
        <taxon>Pseudomonadota</taxon>
        <taxon>Gammaproteobacteria</taxon>
        <taxon>Alteromonadales</taxon>
        <taxon>Colwelliaceae</taxon>
        <taxon>Thalassotalea</taxon>
    </lineage>
</organism>
<evidence type="ECO:0000313" key="4">
    <source>
        <dbReference type="Proteomes" id="UP001157134"/>
    </source>
</evidence>
<evidence type="ECO:0000256" key="1">
    <source>
        <dbReference type="SAM" id="SignalP"/>
    </source>
</evidence>
<dbReference type="GO" id="GO:0004177">
    <property type="term" value="F:aminopeptidase activity"/>
    <property type="evidence" value="ECO:0007669"/>
    <property type="project" value="UniProtKB-KW"/>
</dbReference>
<comment type="caution">
    <text evidence="3">The sequence shown here is derived from an EMBL/GenBank/DDBJ whole genome shotgun (WGS) entry which is preliminary data.</text>
</comment>
<proteinExistence type="predicted"/>
<dbReference type="SUPFAM" id="SSF53187">
    <property type="entry name" value="Zn-dependent exopeptidases"/>
    <property type="match status" value="1"/>
</dbReference>
<keyword evidence="1" id="KW-0732">Signal</keyword>